<protein>
    <recommendedName>
        <fullName evidence="2">3-keto-disaccharide hydrolase domain-containing protein</fullName>
    </recommendedName>
</protein>
<accession>A0A381YAW3</accession>
<name>A0A381YAW3_9ZZZZ</name>
<gene>
    <name evidence="1" type="ORF">METZ01_LOCUS126988</name>
</gene>
<dbReference type="EMBL" id="UINC01017787">
    <property type="protein sequence ID" value="SVA74134.1"/>
    <property type="molecule type" value="Genomic_DNA"/>
</dbReference>
<organism evidence="1">
    <name type="scientific">marine metagenome</name>
    <dbReference type="NCBI Taxonomy" id="408172"/>
    <lineage>
        <taxon>unclassified sequences</taxon>
        <taxon>metagenomes</taxon>
        <taxon>ecological metagenomes</taxon>
    </lineage>
</organism>
<reference evidence="1" key="1">
    <citation type="submission" date="2018-05" db="EMBL/GenBank/DDBJ databases">
        <authorList>
            <person name="Lanie J.A."/>
            <person name="Ng W.-L."/>
            <person name="Kazmierczak K.M."/>
            <person name="Andrzejewski T.M."/>
            <person name="Davidsen T.M."/>
            <person name="Wayne K.J."/>
            <person name="Tettelin H."/>
            <person name="Glass J.I."/>
            <person name="Rusch D."/>
            <person name="Podicherti R."/>
            <person name="Tsui H.-C.T."/>
            <person name="Winkler M.E."/>
        </authorList>
    </citation>
    <scope>NUCLEOTIDE SEQUENCE</scope>
</reference>
<proteinExistence type="predicted"/>
<dbReference type="Gene3D" id="2.60.120.560">
    <property type="entry name" value="Exo-inulinase, domain 1"/>
    <property type="match status" value="1"/>
</dbReference>
<evidence type="ECO:0000313" key="1">
    <source>
        <dbReference type="EMBL" id="SVA74134.1"/>
    </source>
</evidence>
<evidence type="ECO:0008006" key="2">
    <source>
        <dbReference type="Google" id="ProtNLM"/>
    </source>
</evidence>
<dbReference type="AlphaFoldDB" id="A0A381YAW3"/>
<sequence length="210" mass="22248">MTRRILMAVLALMIAVPLAAQSSDGLQLRVDRSTDANDPDDVPEVTVADVGSGFQINTGPAVTGWNSSNTASGTYTLSGRFTLIQPSGHVNYYGLVYGAGGMEGSGQNYLYFLIGQNGTYIVKHRAGNETTHDIQGRTAHSAIRTPDANGRSVNDLEVRVGADATQFVVNGTVVFTAPKTGMAARTDGIWGVRVNHVIPGVLVENLRVSN</sequence>